<dbReference type="EMBL" id="NILF01000025">
    <property type="protein sequence ID" value="TWL40875.1"/>
    <property type="molecule type" value="Genomic_DNA"/>
</dbReference>
<gene>
    <name evidence="2" type="ORF">CHCC15381_0416</name>
</gene>
<sequence length="383" mass="44061">MDFLKSAKERVKPEFERLIRRELGKMTKTNEKIHVLADESLGGIKREYVEVDRKAEVGERIIVVEADCQSEYWNGDMAFVSRFVKDDSRFGYYAESILVNGQLIALYDREYHVLEPTNIVHIDGERYEMVDRTAEVGEKVIVTKSDDFPKGLIDTVEYCYDCSDYGSIDLVEGVDDLTYLDAKYEEYRVLVPVESSEEEPQPSDPIDVIANLATRVAELERENKRIKEDLGWNEMGPGRIAELRNADSDIRHDIAALEEKVEHDRAENEEMGDYVYEEMKRMKDEIDTLHKDNRRHGEELEALKYAAKETDGKVAHLEADIEESFPATDAPLVFICRKPGRFEVYQDGKKLHGVMSVRINAKVGEFATHEIEFISGATEEERQ</sequence>
<keyword evidence="1" id="KW-0175">Coiled coil</keyword>
<organism evidence="2 3">
    <name type="scientific">Bacillus paralicheniformis</name>
    <dbReference type="NCBI Taxonomy" id="1648923"/>
    <lineage>
        <taxon>Bacteria</taxon>
        <taxon>Bacillati</taxon>
        <taxon>Bacillota</taxon>
        <taxon>Bacilli</taxon>
        <taxon>Bacillales</taxon>
        <taxon>Bacillaceae</taxon>
        <taxon>Bacillus</taxon>
    </lineage>
</organism>
<accession>A0ABY3FYX8</accession>
<keyword evidence="3" id="KW-1185">Reference proteome</keyword>
<proteinExistence type="predicted"/>
<reference evidence="2 3" key="1">
    <citation type="submission" date="2019-06" db="EMBL/GenBank/DDBJ databases">
        <title>Genome sequence analysis of &gt;100 Bacillus licheniformis strains suggests intrinsic resistance to this species.</title>
        <authorList>
            <person name="Wels M."/>
            <person name="Siezen R.J."/>
            <person name="Johansen E."/>
            <person name="Stuer-Lauridsen B."/>
            <person name="Bjerre K."/>
            <person name="Nielsen B.K.K."/>
        </authorList>
    </citation>
    <scope>NUCLEOTIDE SEQUENCE [LARGE SCALE GENOMIC DNA]</scope>
    <source>
        <strain evidence="2 3">BAC-15381</strain>
    </source>
</reference>
<protein>
    <submittedName>
        <fullName evidence="2">Uncharacterized protein</fullName>
    </submittedName>
</protein>
<comment type="caution">
    <text evidence="2">The sequence shown here is derived from an EMBL/GenBank/DDBJ whole genome shotgun (WGS) entry which is preliminary data.</text>
</comment>
<feature type="coiled-coil region" evidence="1">
    <location>
        <begin position="209"/>
        <end position="299"/>
    </location>
</feature>
<evidence type="ECO:0000256" key="1">
    <source>
        <dbReference type="SAM" id="Coils"/>
    </source>
</evidence>
<evidence type="ECO:0000313" key="3">
    <source>
        <dbReference type="Proteomes" id="UP000429980"/>
    </source>
</evidence>
<name>A0ABY3FYX8_9BACI</name>
<dbReference type="Proteomes" id="UP000429980">
    <property type="component" value="Unassembled WGS sequence"/>
</dbReference>
<evidence type="ECO:0000313" key="2">
    <source>
        <dbReference type="EMBL" id="TWL40875.1"/>
    </source>
</evidence>